<protein>
    <submittedName>
        <fullName evidence="1">Uncharacterized protein</fullName>
    </submittedName>
</protein>
<dbReference type="STRING" id="907931.GCA_000165675_01909"/>
<accession>A0A4R5N6C7</accession>
<dbReference type="Proteomes" id="UP000295681">
    <property type="component" value="Unassembled WGS sequence"/>
</dbReference>
<organism evidence="1 2">
    <name type="scientific">Leuconostoc fallax</name>
    <dbReference type="NCBI Taxonomy" id="1251"/>
    <lineage>
        <taxon>Bacteria</taxon>
        <taxon>Bacillati</taxon>
        <taxon>Bacillota</taxon>
        <taxon>Bacilli</taxon>
        <taxon>Lactobacillales</taxon>
        <taxon>Lactobacillaceae</taxon>
        <taxon>Leuconostoc</taxon>
    </lineage>
</organism>
<comment type="caution">
    <text evidence="1">The sequence shown here is derived from an EMBL/GenBank/DDBJ whole genome shotgun (WGS) entry which is preliminary data.</text>
</comment>
<name>A0A4R5N6C7_9LACO</name>
<evidence type="ECO:0000313" key="1">
    <source>
        <dbReference type="EMBL" id="TDG67181.1"/>
    </source>
</evidence>
<proteinExistence type="predicted"/>
<dbReference type="EMBL" id="PUFI01000016">
    <property type="protein sequence ID" value="TDG67181.1"/>
    <property type="molecule type" value="Genomic_DNA"/>
</dbReference>
<dbReference type="RefSeq" id="WP_010006635.1">
    <property type="nucleotide sequence ID" value="NZ_JAGYGP010000005.1"/>
</dbReference>
<evidence type="ECO:0000313" key="2">
    <source>
        <dbReference type="Proteomes" id="UP000295681"/>
    </source>
</evidence>
<reference evidence="1 2" key="1">
    <citation type="journal article" date="2019" name="Appl. Microbiol. Biotechnol.">
        <title>Uncovering carbohydrate metabolism through a genotype-phenotype association study of 56 lactic acid bacteria genomes.</title>
        <authorList>
            <person name="Buron-Moles G."/>
            <person name="Chailyan A."/>
            <person name="Dolejs I."/>
            <person name="Forster J."/>
            <person name="Miks M.H."/>
        </authorList>
    </citation>
    <scope>NUCLEOTIDE SEQUENCE [LARGE SCALE GENOMIC DNA]</scope>
    <source>
        <strain evidence="1 2">ATCC 700006</strain>
    </source>
</reference>
<dbReference type="AlphaFoldDB" id="A0A4R5N6C7"/>
<sequence length="125" mass="14302">MSLVAATAIAIKDSMPYFLVEPIENGYRFYTTKMHKHKQDTSLGAVLRGLQQDGDIDFDNWRLGELSTLESDHEGPMSFYSFEVEPENMHLITTAFHEKLKFVPANKLHTLLETVQMSSFIGFEE</sequence>
<keyword evidence="2" id="KW-1185">Reference proteome</keyword>
<gene>
    <name evidence="1" type="ORF">C5L23_000135</name>
</gene>